<evidence type="ECO:0000256" key="9">
    <source>
        <dbReference type="ARBA" id="ARBA00022848"/>
    </source>
</evidence>
<evidence type="ECO:0000256" key="4">
    <source>
        <dbReference type="ARBA" id="ARBA00004406"/>
    </source>
</evidence>
<evidence type="ECO:0000256" key="13">
    <source>
        <dbReference type="ARBA" id="ARBA00023136"/>
    </source>
</evidence>
<feature type="binding site" description="axial binding residue" evidence="14">
    <location>
        <position position="456"/>
    </location>
    <ligand>
        <name>heme</name>
        <dbReference type="ChEBI" id="CHEBI:30413"/>
    </ligand>
    <ligandPart>
        <name>Fe</name>
        <dbReference type="ChEBI" id="CHEBI:18248"/>
    </ligandPart>
</feature>
<dbReference type="GO" id="GO:0004497">
    <property type="term" value="F:monooxygenase activity"/>
    <property type="evidence" value="ECO:0007669"/>
    <property type="project" value="UniProtKB-KW"/>
</dbReference>
<evidence type="ECO:0000256" key="3">
    <source>
        <dbReference type="ARBA" id="ARBA00004174"/>
    </source>
</evidence>
<organism evidence="18 19">
    <name type="scientific">Aquatica leii</name>
    <dbReference type="NCBI Taxonomy" id="1421715"/>
    <lineage>
        <taxon>Eukaryota</taxon>
        <taxon>Metazoa</taxon>
        <taxon>Ecdysozoa</taxon>
        <taxon>Arthropoda</taxon>
        <taxon>Hexapoda</taxon>
        <taxon>Insecta</taxon>
        <taxon>Pterygota</taxon>
        <taxon>Neoptera</taxon>
        <taxon>Endopterygota</taxon>
        <taxon>Coleoptera</taxon>
        <taxon>Polyphaga</taxon>
        <taxon>Elateriformia</taxon>
        <taxon>Elateroidea</taxon>
        <taxon>Lampyridae</taxon>
        <taxon>Luciolinae</taxon>
        <taxon>Aquatica</taxon>
    </lineage>
</organism>
<dbReference type="Gene3D" id="1.10.630.10">
    <property type="entry name" value="Cytochrome P450"/>
    <property type="match status" value="1"/>
</dbReference>
<evidence type="ECO:0000256" key="7">
    <source>
        <dbReference type="ARBA" id="ARBA00022723"/>
    </source>
</evidence>
<keyword evidence="10 15" id="KW-0560">Oxidoreductase</keyword>
<comment type="function">
    <text evidence="2">May be involved in the metabolism of insect hormones and in the breakdown of synthetic insecticides.</text>
</comment>
<name>A0AAN7PQ63_9COLE</name>
<evidence type="ECO:0000256" key="15">
    <source>
        <dbReference type="RuleBase" id="RU000461"/>
    </source>
</evidence>
<evidence type="ECO:0000256" key="17">
    <source>
        <dbReference type="SAM" id="Phobius"/>
    </source>
</evidence>
<dbReference type="GO" id="GO:0020037">
    <property type="term" value="F:heme binding"/>
    <property type="evidence" value="ECO:0007669"/>
    <property type="project" value="InterPro"/>
</dbReference>
<evidence type="ECO:0000256" key="1">
    <source>
        <dbReference type="ARBA" id="ARBA00001971"/>
    </source>
</evidence>
<dbReference type="InterPro" id="IPR001128">
    <property type="entry name" value="Cyt_P450"/>
</dbReference>
<sequence>MELLTLIVTLAIVIFTLIYICWRWQCTYWERRGVDSLPTTFPVGNSLNMILQRESISENIMNAYFELKKKNVLFGGYYFFSRPILIPIDLELCRRIMVTDFEYFPNHSLYLDKENPLSGHIYALRSEKWKVMRNKLSPAFTLAKNKMMFPTVSKGIDDLIEMLDVVAEKGEAIDMYEHVAKMGLEVISSCAFGLEEKVLKDPNSQLRKYSMQFFTPSFIAGTLHLLAFLYPSVLSFFRLRMVSKEITDFFFNLIKQTVEYRENNKIIRPDFMHMLLQIKNNANIAEDDIGSFEKSNETQALTMEELAAQSLVFMIGGYETSSATATFCLYELAYCQEVQDKARTEILKALEKHNGKLTYDVVSQLPYLDQCVSETLRKYPISPTHMRECSKTYKIPDSDVVIEQGTYIFISALAIQRDPEYYPDPDKFDPERFSDENKEKRPKTAYMPFGLGPRICIAYTFGVMQVKITLAKILSRYKFKMNPKTKYPIEINPHTFPILPRNDIWLELEKL</sequence>
<dbReference type="InterPro" id="IPR036396">
    <property type="entry name" value="Cyt_P450_sf"/>
</dbReference>
<evidence type="ECO:0000256" key="5">
    <source>
        <dbReference type="ARBA" id="ARBA00010617"/>
    </source>
</evidence>
<feature type="compositionally biased region" description="Basic and acidic residues" evidence="16">
    <location>
        <begin position="421"/>
        <end position="439"/>
    </location>
</feature>
<dbReference type="Proteomes" id="UP001353858">
    <property type="component" value="Unassembled WGS sequence"/>
</dbReference>
<dbReference type="GO" id="GO:0005506">
    <property type="term" value="F:iron ion binding"/>
    <property type="evidence" value="ECO:0007669"/>
    <property type="project" value="InterPro"/>
</dbReference>
<keyword evidence="9" id="KW-0492">Microsome</keyword>
<dbReference type="PANTHER" id="PTHR24292">
    <property type="entry name" value="CYTOCHROME P450"/>
    <property type="match status" value="1"/>
</dbReference>
<dbReference type="PROSITE" id="PS00086">
    <property type="entry name" value="CYTOCHROME_P450"/>
    <property type="match status" value="1"/>
</dbReference>
<reference evidence="19" key="1">
    <citation type="submission" date="2023-01" db="EMBL/GenBank/DDBJ databases">
        <title>Key to firefly adult light organ development and bioluminescence: homeobox transcription factors regulate luciferase expression and transportation to peroxisome.</title>
        <authorList>
            <person name="Fu X."/>
        </authorList>
    </citation>
    <scope>NUCLEOTIDE SEQUENCE [LARGE SCALE GENOMIC DNA]</scope>
</reference>
<evidence type="ECO:0000313" key="18">
    <source>
        <dbReference type="EMBL" id="KAK4873037.1"/>
    </source>
</evidence>
<dbReference type="InterPro" id="IPR017972">
    <property type="entry name" value="Cyt_P450_CS"/>
</dbReference>
<evidence type="ECO:0000256" key="14">
    <source>
        <dbReference type="PIRSR" id="PIRSR602403-1"/>
    </source>
</evidence>
<evidence type="ECO:0000256" key="10">
    <source>
        <dbReference type="ARBA" id="ARBA00023002"/>
    </source>
</evidence>
<gene>
    <name evidence="18" type="ORF">RN001_015066</name>
</gene>
<comment type="similarity">
    <text evidence="5 15">Belongs to the cytochrome P450 family.</text>
</comment>
<comment type="caution">
    <text evidence="18">The sequence shown here is derived from an EMBL/GenBank/DDBJ whole genome shotgun (WGS) entry which is preliminary data.</text>
</comment>
<dbReference type="PRINTS" id="PR00385">
    <property type="entry name" value="P450"/>
</dbReference>
<protein>
    <recommendedName>
        <fullName evidence="20">Cytochrome P450</fullName>
    </recommendedName>
</protein>
<feature type="transmembrane region" description="Helical" evidence="17">
    <location>
        <begin position="213"/>
        <end position="237"/>
    </location>
</feature>
<evidence type="ECO:0000256" key="6">
    <source>
        <dbReference type="ARBA" id="ARBA00022617"/>
    </source>
</evidence>
<dbReference type="EMBL" id="JARPUR010000007">
    <property type="protein sequence ID" value="KAK4873037.1"/>
    <property type="molecule type" value="Genomic_DNA"/>
</dbReference>
<keyword evidence="13 17" id="KW-0472">Membrane</keyword>
<evidence type="ECO:0000313" key="19">
    <source>
        <dbReference type="Proteomes" id="UP001353858"/>
    </source>
</evidence>
<accession>A0AAN7PQ63</accession>
<dbReference type="GO" id="GO:0005789">
    <property type="term" value="C:endoplasmic reticulum membrane"/>
    <property type="evidence" value="ECO:0007669"/>
    <property type="project" value="UniProtKB-SubCell"/>
</dbReference>
<comment type="subcellular location">
    <subcellularLocation>
        <location evidence="4">Endoplasmic reticulum membrane</location>
        <topology evidence="4">Peripheral membrane protein</topology>
    </subcellularLocation>
    <subcellularLocation>
        <location evidence="3">Microsome membrane</location>
        <topology evidence="3">Peripheral membrane protein</topology>
    </subcellularLocation>
</comment>
<dbReference type="InterPro" id="IPR050476">
    <property type="entry name" value="Insect_CytP450_Detox"/>
</dbReference>
<comment type="cofactor">
    <cofactor evidence="1 14">
        <name>heme</name>
        <dbReference type="ChEBI" id="CHEBI:30413"/>
    </cofactor>
</comment>
<dbReference type="GO" id="GO:0016705">
    <property type="term" value="F:oxidoreductase activity, acting on paired donors, with incorporation or reduction of molecular oxygen"/>
    <property type="evidence" value="ECO:0007669"/>
    <property type="project" value="InterPro"/>
</dbReference>
<feature type="region of interest" description="Disordered" evidence="16">
    <location>
        <begin position="421"/>
        <end position="440"/>
    </location>
</feature>
<keyword evidence="17" id="KW-1133">Transmembrane helix</keyword>
<keyword evidence="11 14" id="KW-0408">Iron</keyword>
<dbReference type="Pfam" id="PF00067">
    <property type="entry name" value="p450"/>
    <property type="match status" value="1"/>
</dbReference>
<keyword evidence="17" id="KW-0812">Transmembrane</keyword>
<dbReference type="AlphaFoldDB" id="A0AAN7PQ63"/>
<dbReference type="SUPFAM" id="SSF48264">
    <property type="entry name" value="Cytochrome P450"/>
    <property type="match status" value="1"/>
</dbReference>
<dbReference type="InterPro" id="IPR002403">
    <property type="entry name" value="Cyt_P450_E_grp-IV"/>
</dbReference>
<dbReference type="CDD" id="cd11056">
    <property type="entry name" value="CYP6-like"/>
    <property type="match status" value="1"/>
</dbReference>
<keyword evidence="6 14" id="KW-0349">Heme</keyword>
<evidence type="ECO:0000256" key="2">
    <source>
        <dbReference type="ARBA" id="ARBA00003690"/>
    </source>
</evidence>
<keyword evidence="19" id="KW-1185">Reference proteome</keyword>
<dbReference type="PANTHER" id="PTHR24292:SF100">
    <property type="entry name" value="CYTOCHROME P450 6A16, ISOFORM B-RELATED"/>
    <property type="match status" value="1"/>
</dbReference>
<keyword evidence="7 14" id="KW-0479">Metal-binding</keyword>
<keyword evidence="8" id="KW-0256">Endoplasmic reticulum</keyword>
<keyword evidence="12 15" id="KW-0503">Monooxygenase</keyword>
<evidence type="ECO:0000256" key="8">
    <source>
        <dbReference type="ARBA" id="ARBA00022824"/>
    </source>
</evidence>
<evidence type="ECO:0000256" key="16">
    <source>
        <dbReference type="SAM" id="MobiDB-lite"/>
    </source>
</evidence>
<proteinExistence type="inferred from homology"/>
<evidence type="ECO:0000256" key="11">
    <source>
        <dbReference type="ARBA" id="ARBA00023004"/>
    </source>
</evidence>
<dbReference type="PRINTS" id="PR00465">
    <property type="entry name" value="EP450IV"/>
</dbReference>
<evidence type="ECO:0000256" key="12">
    <source>
        <dbReference type="ARBA" id="ARBA00023033"/>
    </source>
</evidence>
<dbReference type="FunFam" id="1.10.630.10:FF:000042">
    <property type="entry name" value="Cytochrome P450"/>
    <property type="match status" value="1"/>
</dbReference>
<feature type="transmembrane region" description="Helical" evidence="17">
    <location>
        <begin position="6"/>
        <end position="22"/>
    </location>
</feature>
<evidence type="ECO:0008006" key="20">
    <source>
        <dbReference type="Google" id="ProtNLM"/>
    </source>
</evidence>